<evidence type="ECO:0000313" key="3">
    <source>
        <dbReference type="Proteomes" id="UP000824540"/>
    </source>
</evidence>
<reference evidence="2" key="1">
    <citation type="thesis" date="2021" institute="BYU ScholarsArchive" country="Provo, UT, USA">
        <title>Applications of and Algorithms for Genome Assembly and Genomic Analyses with an Emphasis on Marine Teleosts.</title>
        <authorList>
            <person name="Pickett B.D."/>
        </authorList>
    </citation>
    <scope>NUCLEOTIDE SEQUENCE</scope>
    <source>
        <strain evidence="2">HI-2016</strain>
    </source>
</reference>
<name>A0A8T2MZ51_9TELE</name>
<sequence length="67" mass="7240">MPPKKSLRSALGSDHRRPVGCMMFSTSPSLNPGKRRKRRAGSQSSPLFSGVPLQTAAFPQLLVETST</sequence>
<dbReference type="EMBL" id="JAFBMS010000201">
    <property type="protein sequence ID" value="KAG9333425.1"/>
    <property type="molecule type" value="Genomic_DNA"/>
</dbReference>
<dbReference type="Proteomes" id="UP000824540">
    <property type="component" value="Unassembled WGS sequence"/>
</dbReference>
<accession>A0A8T2MZ51</accession>
<evidence type="ECO:0000313" key="2">
    <source>
        <dbReference type="EMBL" id="KAG9333425.1"/>
    </source>
</evidence>
<gene>
    <name evidence="2" type="ORF">JZ751_012685</name>
</gene>
<keyword evidence="3" id="KW-1185">Reference proteome</keyword>
<proteinExistence type="predicted"/>
<dbReference type="AlphaFoldDB" id="A0A8T2MZ51"/>
<comment type="caution">
    <text evidence="2">The sequence shown here is derived from an EMBL/GenBank/DDBJ whole genome shotgun (WGS) entry which is preliminary data.</text>
</comment>
<evidence type="ECO:0000256" key="1">
    <source>
        <dbReference type="SAM" id="MobiDB-lite"/>
    </source>
</evidence>
<protein>
    <submittedName>
        <fullName evidence="2">Uncharacterized protein</fullName>
    </submittedName>
</protein>
<feature type="region of interest" description="Disordered" evidence="1">
    <location>
        <begin position="1"/>
        <end position="51"/>
    </location>
</feature>
<organism evidence="2 3">
    <name type="scientific">Albula glossodonta</name>
    <name type="common">roundjaw bonefish</name>
    <dbReference type="NCBI Taxonomy" id="121402"/>
    <lineage>
        <taxon>Eukaryota</taxon>
        <taxon>Metazoa</taxon>
        <taxon>Chordata</taxon>
        <taxon>Craniata</taxon>
        <taxon>Vertebrata</taxon>
        <taxon>Euteleostomi</taxon>
        <taxon>Actinopterygii</taxon>
        <taxon>Neopterygii</taxon>
        <taxon>Teleostei</taxon>
        <taxon>Albuliformes</taxon>
        <taxon>Albulidae</taxon>
        <taxon>Albula</taxon>
    </lineage>
</organism>